<sequence length="229" mass="24170">MLGGIVGVTRFVLSALLIPLVGCAATKPATDLTYQDVPAERIADRIFLADAIAAAEGCRPPFSDVIVRRPNFISPPEPVDGGCGGGVRAAAPWEYVDAVSRITVLHDVVVREWDVLLRSGPEAAETRAAGATLLHCLDSAGFTQRGPGDPSLESYGIGSGDAALNNAAQRCSDETGYGARTAAQRLRTLRSVLGRHESEINDIARLKPVLERGAQPATGSERTRFGLPQ</sequence>
<dbReference type="AlphaFoldDB" id="A0A1H9XZF0"/>
<gene>
    <name evidence="2" type="ORF">SAMN05216195_1264</name>
</gene>
<keyword evidence="1" id="KW-0732">Signal</keyword>
<evidence type="ECO:0000256" key="1">
    <source>
        <dbReference type="SAM" id="SignalP"/>
    </source>
</evidence>
<dbReference type="EMBL" id="FOFT01000026">
    <property type="protein sequence ID" value="SES51137.1"/>
    <property type="molecule type" value="Genomic_DNA"/>
</dbReference>
<name>A0A1H9XZF0_9PSEU</name>
<keyword evidence="3" id="KW-1185">Reference proteome</keyword>
<organism evidence="2 3">
    <name type="scientific">Lentzea flaviverrucosa</name>
    <dbReference type="NCBI Taxonomy" id="200379"/>
    <lineage>
        <taxon>Bacteria</taxon>
        <taxon>Bacillati</taxon>
        <taxon>Actinomycetota</taxon>
        <taxon>Actinomycetes</taxon>
        <taxon>Pseudonocardiales</taxon>
        <taxon>Pseudonocardiaceae</taxon>
        <taxon>Lentzea</taxon>
    </lineage>
</organism>
<reference evidence="3" key="1">
    <citation type="submission" date="2016-10" db="EMBL/GenBank/DDBJ databases">
        <authorList>
            <person name="Varghese N."/>
            <person name="Submissions S."/>
        </authorList>
    </citation>
    <scope>NUCLEOTIDE SEQUENCE [LARGE SCALE GENOMIC DNA]</scope>
    <source>
        <strain evidence="3">CGMCC 4.578</strain>
    </source>
</reference>
<evidence type="ECO:0000313" key="3">
    <source>
        <dbReference type="Proteomes" id="UP000199028"/>
    </source>
</evidence>
<evidence type="ECO:0008006" key="4">
    <source>
        <dbReference type="Google" id="ProtNLM"/>
    </source>
</evidence>
<dbReference type="Proteomes" id="UP000199028">
    <property type="component" value="Unassembled WGS sequence"/>
</dbReference>
<proteinExistence type="predicted"/>
<protein>
    <recommendedName>
        <fullName evidence="4">PknH-like extracellular domain-containing protein</fullName>
    </recommendedName>
</protein>
<accession>A0A1H9XZF0</accession>
<feature type="chain" id="PRO_5011509141" description="PknH-like extracellular domain-containing protein" evidence="1">
    <location>
        <begin position="25"/>
        <end position="229"/>
    </location>
</feature>
<evidence type="ECO:0000313" key="2">
    <source>
        <dbReference type="EMBL" id="SES51137.1"/>
    </source>
</evidence>
<feature type="signal peptide" evidence="1">
    <location>
        <begin position="1"/>
        <end position="24"/>
    </location>
</feature>